<dbReference type="GO" id="GO:0043565">
    <property type="term" value="F:sequence-specific DNA binding"/>
    <property type="evidence" value="ECO:0007669"/>
    <property type="project" value="InterPro"/>
</dbReference>
<evidence type="ECO:0000256" key="1">
    <source>
        <dbReference type="ARBA" id="ARBA00023015"/>
    </source>
</evidence>
<dbReference type="Proteomes" id="UP001207440">
    <property type="component" value="Unassembled WGS sequence"/>
</dbReference>
<dbReference type="GO" id="GO:0006355">
    <property type="term" value="P:regulation of DNA-templated transcription"/>
    <property type="evidence" value="ECO:0007669"/>
    <property type="project" value="UniProtKB-ARBA"/>
</dbReference>
<proteinExistence type="predicted"/>
<reference evidence="5" key="1">
    <citation type="submission" date="2022-10" db="EMBL/GenBank/DDBJ databases">
        <title>Sifting through the core-genome to identify putative cross-protective antigens against Riemerella anatipestifer.</title>
        <authorList>
            <person name="Zheng X."/>
            <person name="Zhang W."/>
        </authorList>
    </citation>
    <scope>NUCLEOTIDE SEQUENCE</scope>
    <source>
        <strain evidence="5">ZWRA178</strain>
    </source>
</reference>
<feature type="domain" description="HTH asnC-type" evidence="4">
    <location>
        <begin position="3"/>
        <end position="64"/>
    </location>
</feature>
<dbReference type="SMART" id="SM00344">
    <property type="entry name" value="HTH_ASNC"/>
    <property type="match status" value="1"/>
</dbReference>
<dbReference type="InterPro" id="IPR036390">
    <property type="entry name" value="WH_DNA-bd_sf"/>
</dbReference>
<name>A0AAP3AIX9_RIEAN</name>
<evidence type="ECO:0000256" key="2">
    <source>
        <dbReference type="ARBA" id="ARBA00023125"/>
    </source>
</evidence>
<organism evidence="5 6">
    <name type="scientific">Riemerella anatipestifer</name>
    <name type="common">Moraxella anatipestifer</name>
    <dbReference type="NCBI Taxonomy" id="34085"/>
    <lineage>
        <taxon>Bacteria</taxon>
        <taxon>Pseudomonadati</taxon>
        <taxon>Bacteroidota</taxon>
        <taxon>Flavobacteriia</taxon>
        <taxon>Flavobacteriales</taxon>
        <taxon>Weeksellaceae</taxon>
        <taxon>Riemerella</taxon>
    </lineage>
</organism>
<dbReference type="Pfam" id="PF01037">
    <property type="entry name" value="AsnC_trans_reg"/>
    <property type="match status" value="1"/>
</dbReference>
<evidence type="ECO:0000313" key="5">
    <source>
        <dbReference type="EMBL" id="MCW0522705.1"/>
    </source>
</evidence>
<gene>
    <name evidence="5" type="ORF">OKE68_00030</name>
</gene>
<dbReference type="InterPro" id="IPR036388">
    <property type="entry name" value="WH-like_DNA-bd_sf"/>
</dbReference>
<dbReference type="InterPro" id="IPR019887">
    <property type="entry name" value="Tscrpt_reg_AsnC/Lrp_C"/>
</dbReference>
<dbReference type="PANTHER" id="PTHR30154">
    <property type="entry name" value="LEUCINE-RESPONSIVE REGULATORY PROTEIN"/>
    <property type="match status" value="1"/>
</dbReference>
<dbReference type="InterPro" id="IPR019888">
    <property type="entry name" value="Tscrpt_reg_AsnC-like"/>
</dbReference>
<dbReference type="InterPro" id="IPR011008">
    <property type="entry name" value="Dimeric_a/b-barrel"/>
</dbReference>
<dbReference type="Gene3D" id="1.10.10.10">
    <property type="entry name" value="Winged helix-like DNA-binding domain superfamily/Winged helix DNA-binding domain"/>
    <property type="match status" value="1"/>
</dbReference>
<keyword evidence="2" id="KW-0238">DNA-binding</keyword>
<dbReference type="InterPro" id="IPR011991">
    <property type="entry name" value="ArsR-like_HTH"/>
</dbReference>
<dbReference type="PRINTS" id="PR00033">
    <property type="entry name" value="HTHASNC"/>
</dbReference>
<accession>A0AAP3AIX9</accession>
<protein>
    <submittedName>
        <fullName evidence="5">Lrp/AsnC family transcriptional regulator</fullName>
    </submittedName>
</protein>
<evidence type="ECO:0000313" key="6">
    <source>
        <dbReference type="Proteomes" id="UP001207440"/>
    </source>
</evidence>
<dbReference type="InterPro" id="IPR000485">
    <property type="entry name" value="AsnC-type_HTH_dom"/>
</dbReference>
<keyword evidence="3" id="KW-0804">Transcription</keyword>
<evidence type="ECO:0000256" key="3">
    <source>
        <dbReference type="ARBA" id="ARBA00023163"/>
    </source>
</evidence>
<evidence type="ECO:0000259" key="4">
    <source>
        <dbReference type="PROSITE" id="PS50956"/>
    </source>
</evidence>
<dbReference type="SUPFAM" id="SSF54909">
    <property type="entry name" value="Dimeric alpha+beta barrel"/>
    <property type="match status" value="1"/>
</dbReference>
<dbReference type="Pfam" id="PF13412">
    <property type="entry name" value="HTH_24"/>
    <property type="match status" value="1"/>
</dbReference>
<dbReference type="Gene3D" id="3.30.70.920">
    <property type="match status" value="1"/>
</dbReference>
<dbReference type="EMBL" id="JAOZYT010000001">
    <property type="protein sequence ID" value="MCW0522705.1"/>
    <property type="molecule type" value="Genomic_DNA"/>
</dbReference>
<comment type="caution">
    <text evidence="5">The sequence shown here is derived from an EMBL/GenBank/DDBJ whole genome shotgun (WGS) entry which is preliminary data.</text>
</comment>
<keyword evidence="1" id="KW-0805">Transcription regulation</keyword>
<dbReference type="AlphaFoldDB" id="A0AAP3AIX9"/>
<dbReference type="PROSITE" id="PS50956">
    <property type="entry name" value="HTH_ASNC_2"/>
    <property type="match status" value="1"/>
</dbReference>
<dbReference type="CDD" id="cd00090">
    <property type="entry name" value="HTH_ARSR"/>
    <property type="match status" value="1"/>
</dbReference>
<dbReference type="SUPFAM" id="SSF46785">
    <property type="entry name" value="Winged helix' DNA-binding domain"/>
    <property type="match status" value="1"/>
</dbReference>
<dbReference type="GO" id="GO:0043200">
    <property type="term" value="P:response to amino acid"/>
    <property type="evidence" value="ECO:0007669"/>
    <property type="project" value="TreeGrafter"/>
</dbReference>
<sequence length="159" mass="18433">MKLDQVDFSILRELVEDSSQSVKEIAAKVSLSVTPVHDRIKKLEANGYIKGYTAIVDAEKLGYGFTTYMQIKLIKHQEEIFNKFKEEILSFEEVTEAAFTSGDYDVIMKLLLRDLHHYEEFILRKISKLDIIDSVKSSFIFKYIKNDNRVMNVITLTTI</sequence>
<dbReference type="RefSeq" id="WP_064969902.1">
    <property type="nucleotide sequence ID" value="NZ_CP029760.1"/>
</dbReference>
<dbReference type="GO" id="GO:0005829">
    <property type="term" value="C:cytosol"/>
    <property type="evidence" value="ECO:0007669"/>
    <property type="project" value="TreeGrafter"/>
</dbReference>
<dbReference type="PANTHER" id="PTHR30154:SF34">
    <property type="entry name" value="TRANSCRIPTIONAL REGULATOR AZLB"/>
    <property type="match status" value="1"/>
</dbReference>